<dbReference type="PROSITE" id="PS50011">
    <property type="entry name" value="PROTEIN_KINASE_DOM"/>
    <property type="match status" value="1"/>
</dbReference>
<reference evidence="7 8" key="1">
    <citation type="submission" date="2020-07" db="EMBL/GenBank/DDBJ databases">
        <title>Genomic Encyclopedia of Type Strains, Phase IV (KMG-V): Genome sequencing to study the core and pangenomes of soil and plant-associated prokaryotes.</title>
        <authorList>
            <person name="Whitman W."/>
        </authorList>
    </citation>
    <scope>NUCLEOTIDE SEQUENCE [LARGE SCALE GENOMIC DNA]</scope>
    <source>
        <strain evidence="7 8">RH2WT43</strain>
    </source>
</reference>
<proteinExistence type="predicted"/>
<dbReference type="InterPro" id="IPR025493">
    <property type="entry name" value="DUF4384"/>
</dbReference>
<keyword evidence="3" id="KW-0418">Kinase</keyword>
<comment type="caution">
    <text evidence="7">The sequence shown here is derived from an EMBL/GenBank/DDBJ whole genome shotgun (WGS) entry which is preliminary data.</text>
</comment>
<dbReference type="GO" id="GO:0004674">
    <property type="term" value="F:protein serine/threonine kinase activity"/>
    <property type="evidence" value="ECO:0007669"/>
    <property type="project" value="TreeGrafter"/>
</dbReference>
<dbReference type="RefSeq" id="WP_182529990.1">
    <property type="nucleotide sequence ID" value="NZ_JACGXL010000001.1"/>
</dbReference>
<organism evidence="7 8">
    <name type="scientific">Dokdonella fugitiva</name>
    <dbReference type="NCBI Taxonomy" id="328517"/>
    <lineage>
        <taxon>Bacteria</taxon>
        <taxon>Pseudomonadati</taxon>
        <taxon>Pseudomonadota</taxon>
        <taxon>Gammaproteobacteria</taxon>
        <taxon>Lysobacterales</taxon>
        <taxon>Rhodanobacteraceae</taxon>
        <taxon>Dokdonella</taxon>
    </lineage>
</organism>
<dbReference type="PROSITE" id="PS00107">
    <property type="entry name" value="PROTEIN_KINASE_ATP"/>
    <property type="match status" value="1"/>
</dbReference>
<dbReference type="InterPro" id="IPR000719">
    <property type="entry name" value="Prot_kinase_dom"/>
</dbReference>
<evidence type="ECO:0000259" key="6">
    <source>
        <dbReference type="PROSITE" id="PS50011"/>
    </source>
</evidence>
<dbReference type="Pfam" id="PF00069">
    <property type="entry name" value="Pkinase"/>
    <property type="match status" value="1"/>
</dbReference>
<name>A0A839F1G9_9GAMM</name>
<sequence>MSVPGHGPDLVDRFVDGEPIDWSRATANDDALLDALYTLDQVRAAYQRIGGTPDPRGPRLFPWGPLVVQEKIGSGASAEVFRAWDAGLATPVALKLLRPEAAAAGLRSEDFLHEGRLLARISQRNVLRVYGAAVHDGRPGIWAEWIEGRTLDAIVEGDGAFADREAAHVGLELCAALAAIHAAGLVHGDVKASNVLRARGGRIVLADLGAAGTPDVLNASLRTQATPAYLSPQSRDGAPRAAADDLYALGVLLHFLLTGTYPRDGRCDLRRPGIDAGVAGAIEHALSPKPQRRPASAHAFATALRAAIGGDASAREAPVRRCRTTLIVAATALALGLAAFAAWTSRLPAWQPQAQLVHRTADGREALRDGADLRVGDRLELTLASDRPTWAYVLNEDAAGSMHVLFPLAGLRRANPLPQGEGVLPGDQDGRALSWQVSSEGGREEFVVVLADAPLARLEERLAALDAAAIDAPQRGVARISGEPLANVSVQGRQLAALLSAASAELADARHVRVLAYHFETRASR</sequence>
<evidence type="ECO:0000256" key="2">
    <source>
        <dbReference type="ARBA" id="ARBA00022741"/>
    </source>
</evidence>
<dbReference type="GO" id="GO:0005524">
    <property type="term" value="F:ATP binding"/>
    <property type="evidence" value="ECO:0007669"/>
    <property type="project" value="UniProtKB-UniRule"/>
</dbReference>
<accession>A0A839F1G9</accession>
<dbReference type="PANTHER" id="PTHR43289">
    <property type="entry name" value="MITOGEN-ACTIVATED PROTEIN KINASE KINASE KINASE 20-RELATED"/>
    <property type="match status" value="1"/>
</dbReference>
<evidence type="ECO:0000256" key="3">
    <source>
        <dbReference type="ARBA" id="ARBA00022777"/>
    </source>
</evidence>
<evidence type="ECO:0000256" key="5">
    <source>
        <dbReference type="PROSITE-ProRule" id="PRU10141"/>
    </source>
</evidence>
<keyword evidence="1 7" id="KW-0808">Transferase</keyword>
<dbReference type="SUPFAM" id="SSF56112">
    <property type="entry name" value="Protein kinase-like (PK-like)"/>
    <property type="match status" value="1"/>
</dbReference>
<dbReference type="PANTHER" id="PTHR43289:SF6">
    <property type="entry name" value="SERINE_THREONINE-PROTEIN KINASE NEKL-3"/>
    <property type="match status" value="1"/>
</dbReference>
<keyword evidence="4 5" id="KW-0067">ATP-binding</keyword>
<dbReference type="CDD" id="cd14014">
    <property type="entry name" value="STKc_PknB_like"/>
    <property type="match status" value="1"/>
</dbReference>
<gene>
    <name evidence="7" type="ORF">FHW12_001151</name>
</gene>
<dbReference type="Proteomes" id="UP000550401">
    <property type="component" value="Unassembled WGS sequence"/>
</dbReference>
<protein>
    <submittedName>
        <fullName evidence="7">tRNA A-37 threonylcarbamoyl transferase component Bud32</fullName>
    </submittedName>
</protein>
<dbReference type="AlphaFoldDB" id="A0A839F1G9"/>
<keyword evidence="8" id="KW-1185">Reference proteome</keyword>
<dbReference type="InterPro" id="IPR017441">
    <property type="entry name" value="Protein_kinase_ATP_BS"/>
</dbReference>
<evidence type="ECO:0000256" key="1">
    <source>
        <dbReference type="ARBA" id="ARBA00022679"/>
    </source>
</evidence>
<dbReference type="SMART" id="SM00220">
    <property type="entry name" value="S_TKc"/>
    <property type="match status" value="1"/>
</dbReference>
<dbReference type="Gene3D" id="1.10.510.10">
    <property type="entry name" value="Transferase(Phosphotransferase) domain 1"/>
    <property type="match status" value="1"/>
</dbReference>
<keyword evidence="2 5" id="KW-0547">Nucleotide-binding</keyword>
<evidence type="ECO:0000313" key="8">
    <source>
        <dbReference type="Proteomes" id="UP000550401"/>
    </source>
</evidence>
<evidence type="ECO:0000313" key="7">
    <source>
        <dbReference type="EMBL" id="MBA8886960.1"/>
    </source>
</evidence>
<dbReference type="EMBL" id="JACGXL010000001">
    <property type="protein sequence ID" value="MBA8886960.1"/>
    <property type="molecule type" value="Genomic_DNA"/>
</dbReference>
<feature type="domain" description="Protein kinase" evidence="6">
    <location>
        <begin position="66"/>
        <end position="308"/>
    </location>
</feature>
<dbReference type="InterPro" id="IPR011009">
    <property type="entry name" value="Kinase-like_dom_sf"/>
</dbReference>
<feature type="binding site" evidence="5">
    <location>
        <position position="95"/>
    </location>
    <ligand>
        <name>ATP</name>
        <dbReference type="ChEBI" id="CHEBI:30616"/>
    </ligand>
</feature>
<dbReference type="Pfam" id="PF14326">
    <property type="entry name" value="DUF4384"/>
    <property type="match status" value="1"/>
</dbReference>
<evidence type="ECO:0000256" key="4">
    <source>
        <dbReference type="ARBA" id="ARBA00022840"/>
    </source>
</evidence>
<dbReference type="Gene3D" id="3.30.200.20">
    <property type="entry name" value="Phosphorylase Kinase, domain 1"/>
    <property type="match status" value="1"/>
</dbReference>